<evidence type="ECO:0000256" key="1">
    <source>
        <dbReference type="ARBA" id="ARBA00006407"/>
    </source>
</evidence>
<dbReference type="RefSeq" id="WP_261616628.1">
    <property type="nucleotide sequence ID" value="NZ_JALIDZ010000006.1"/>
</dbReference>
<comment type="caution">
    <text evidence="4">The sequence shown here is derived from an EMBL/GenBank/DDBJ whole genome shotgun (WGS) entry which is preliminary data.</text>
</comment>
<accession>A0AAW5R141</accession>
<keyword evidence="5" id="KW-1185">Reference proteome</keyword>
<feature type="domain" description="Ubiquinol-cytochrome c chaperone" evidence="3">
    <location>
        <begin position="35"/>
        <end position="172"/>
    </location>
</feature>
<evidence type="ECO:0000256" key="2">
    <source>
        <dbReference type="ARBA" id="ARBA00006436"/>
    </source>
</evidence>
<dbReference type="InterPro" id="IPR021150">
    <property type="entry name" value="Ubiq_cyt_c_chap"/>
</dbReference>
<gene>
    <name evidence="4" type="ORF">MUB46_14355</name>
</gene>
<dbReference type="InterPro" id="IPR007129">
    <property type="entry name" value="Ubiqinol_cyt_c_chaperone_CPB3"/>
</dbReference>
<protein>
    <submittedName>
        <fullName evidence="4">Ubiquinol-cytochrome C chaperone</fullName>
    </submittedName>
</protein>
<dbReference type="PANTHER" id="PTHR12184:SF1">
    <property type="entry name" value="UBIQUINOL-CYTOCHROME-C REDUCTASE COMPLEX ASSEMBLY FACTOR 1"/>
    <property type="match status" value="1"/>
</dbReference>
<comment type="similarity">
    <text evidence="2">Belongs to the UPF0174 family.</text>
</comment>
<dbReference type="Proteomes" id="UP001320898">
    <property type="component" value="Unassembled WGS sequence"/>
</dbReference>
<evidence type="ECO:0000313" key="4">
    <source>
        <dbReference type="EMBL" id="MCT8973045.1"/>
    </source>
</evidence>
<reference evidence="4 5" key="1">
    <citation type="submission" date="2022-04" db="EMBL/GenBank/DDBJ databases">
        <authorList>
            <person name="Ye Y.-Q."/>
            <person name="Du Z.-J."/>
        </authorList>
    </citation>
    <scope>NUCLEOTIDE SEQUENCE [LARGE SCALE GENOMIC DNA]</scope>
    <source>
        <strain evidence="4 5">A6E488</strain>
    </source>
</reference>
<dbReference type="PIRSF" id="PIRSF032079">
    <property type="entry name" value="UCP032079"/>
    <property type="match status" value="1"/>
</dbReference>
<evidence type="ECO:0000313" key="5">
    <source>
        <dbReference type="Proteomes" id="UP001320898"/>
    </source>
</evidence>
<name>A0AAW5R141_9HYPH</name>
<dbReference type="PANTHER" id="PTHR12184">
    <property type="entry name" value="UBIQUINOL-CYTOCHROME C REDUCTASE COMPLEX ASSEMBLY FACTOR 1 FAMILY MEMBER"/>
    <property type="match status" value="1"/>
</dbReference>
<dbReference type="InterPro" id="IPR014569">
    <property type="entry name" value="Ubq_cyt-c_CBP3-rel"/>
</dbReference>
<evidence type="ECO:0000259" key="3">
    <source>
        <dbReference type="Pfam" id="PF03981"/>
    </source>
</evidence>
<dbReference type="EMBL" id="JALIDZ010000006">
    <property type="protein sequence ID" value="MCT8973045.1"/>
    <property type="molecule type" value="Genomic_DNA"/>
</dbReference>
<dbReference type="AlphaFoldDB" id="A0AAW5R141"/>
<dbReference type="Pfam" id="PF03981">
    <property type="entry name" value="Ubiq_cyt_C_chap"/>
    <property type="match status" value="1"/>
</dbReference>
<sequence>MFRKLLQRIRSDDRPYGLYGAIVAQARQPAFYQGIGIADTAEGRFDMIVLHVVLVMRRLRGEGAEGRSRAQALIDLFFDDMDRNLREMGVSDMAVPKRIRSMVEAFYGRAGVYDAALDAAGAEGLEAALERNLFAGPAAQASLDAMAAYVVASAEALMKTSGDALAAGRIDWPAIPTSAVEDRERAE</sequence>
<proteinExistence type="inferred from homology"/>
<comment type="similarity">
    <text evidence="1">Belongs to the CBP3 family.</text>
</comment>
<organism evidence="4 5">
    <name type="scientific">Microbaculum marinisediminis</name>
    <dbReference type="NCBI Taxonomy" id="2931392"/>
    <lineage>
        <taxon>Bacteria</taxon>
        <taxon>Pseudomonadati</taxon>
        <taxon>Pseudomonadota</taxon>
        <taxon>Alphaproteobacteria</taxon>
        <taxon>Hyphomicrobiales</taxon>
        <taxon>Tepidamorphaceae</taxon>
        <taxon>Microbaculum</taxon>
    </lineage>
</organism>